<dbReference type="EMBL" id="AQHV01000010">
    <property type="protein sequence ID" value="KKB56900.1"/>
    <property type="molecule type" value="Genomic_DNA"/>
</dbReference>
<evidence type="ECO:0000313" key="1">
    <source>
        <dbReference type="EMBL" id="KKB56900.1"/>
    </source>
</evidence>
<dbReference type="AlphaFoldDB" id="A0A0F5JH39"/>
<dbReference type="STRING" id="927665.HMPREF1535_01552"/>
<dbReference type="PATRIC" id="fig|927665.4.peg.1585"/>
<dbReference type="Pfam" id="PF11013">
    <property type="entry name" value="DUF2851"/>
    <property type="match status" value="1"/>
</dbReference>
<evidence type="ECO:0008006" key="3">
    <source>
        <dbReference type="Google" id="ProtNLM"/>
    </source>
</evidence>
<dbReference type="Proteomes" id="UP000033047">
    <property type="component" value="Unassembled WGS sequence"/>
</dbReference>
<evidence type="ECO:0000313" key="2">
    <source>
        <dbReference type="Proteomes" id="UP000033047"/>
    </source>
</evidence>
<sequence length="425" mass="48843">MERLLHYVWKYRLYPTTSLLTTDGRTVSVIDPGTPNTDAGPDFFNAKMKIDGTLWAGCVEIHDKASDWLLHRHDKDKAYDAVVLHIVEVSDCIVYRMNGEVIPQMELTVPESVVRNIDWLLHHDNSLPCAGYIPQMEPVHITSWLGALLGERLERKTADIFRLLDQYAGDWNEVFYITLTRNFGFGVNNDIFERLAKSLPLRYIQKQRGSSSQVEAMLFGQAGMLNEAIDCPYYRLLQREYQFLRYKFGLTPLDCSQFRNLRTRPINFPCLKLAQLAAVWMQYDTLFSVILTAGSIGEIKQCLRVTPSAYWETHYHFRSASAIKEKTVGENSLCILLINTVVPILFAYGVRNKQPEYCERAIRILENLPSEKNTIVSGFSRAGIKVCHAGDSQALIQLKREYCEKKKCLYCRIGYRYLKRGIPSL</sequence>
<dbReference type="InterPro" id="IPR021272">
    <property type="entry name" value="DUF2851"/>
</dbReference>
<dbReference type="HOGENOM" id="CLU_044582_0_0_10"/>
<dbReference type="RefSeq" id="WP_010801325.1">
    <property type="nucleotide sequence ID" value="NZ_KQ033912.1"/>
</dbReference>
<gene>
    <name evidence="1" type="ORF">HMPREF1535_01552</name>
</gene>
<protein>
    <recommendedName>
        <fullName evidence="3">DUF2851 family protein</fullName>
    </recommendedName>
</protein>
<accession>A0A0F5JH39</accession>
<comment type="caution">
    <text evidence="1">The sequence shown here is derived from an EMBL/GenBank/DDBJ whole genome shotgun (WGS) entry which is preliminary data.</text>
</comment>
<organism evidence="1 2">
    <name type="scientific">Parabacteroides goldsteinii DSM 19448 = WAL 12034</name>
    <dbReference type="NCBI Taxonomy" id="927665"/>
    <lineage>
        <taxon>Bacteria</taxon>
        <taxon>Pseudomonadati</taxon>
        <taxon>Bacteroidota</taxon>
        <taxon>Bacteroidia</taxon>
        <taxon>Bacteroidales</taxon>
        <taxon>Tannerellaceae</taxon>
        <taxon>Parabacteroides</taxon>
    </lineage>
</organism>
<name>A0A0F5JH39_9BACT</name>
<reference evidence="1 2" key="1">
    <citation type="submission" date="2013-04" db="EMBL/GenBank/DDBJ databases">
        <title>The Genome Sequence of Parabacteroides goldsteinii DSM 19448.</title>
        <authorList>
            <consortium name="The Broad Institute Genomics Platform"/>
            <person name="Earl A."/>
            <person name="Ward D."/>
            <person name="Feldgarden M."/>
            <person name="Gevers D."/>
            <person name="Martens E."/>
            <person name="Sakamoto M."/>
            <person name="Benno Y."/>
            <person name="Song Y."/>
            <person name="Liu C."/>
            <person name="Lee J."/>
            <person name="Bolanos M."/>
            <person name="Vaisanen M.L."/>
            <person name="Finegold S.M."/>
            <person name="Walker B."/>
            <person name="Young S."/>
            <person name="Zeng Q."/>
            <person name="Gargeya S."/>
            <person name="Fitzgerald M."/>
            <person name="Haas B."/>
            <person name="Abouelleil A."/>
            <person name="Allen A.W."/>
            <person name="Alvarado L."/>
            <person name="Arachchi H.M."/>
            <person name="Berlin A.M."/>
            <person name="Chapman S.B."/>
            <person name="Gainer-Dewar J."/>
            <person name="Goldberg J."/>
            <person name="Griggs A."/>
            <person name="Gujja S."/>
            <person name="Hansen M."/>
            <person name="Howarth C."/>
            <person name="Imamovic A."/>
            <person name="Ireland A."/>
            <person name="Larimer J."/>
            <person name="McCowan C."/>
            <person name="Murphy C."/>
            <person name="Pearson M."/>
            <person name="Poon T.W."/>
            <person name="Priest M."/>
            <person name="Roberts A."/>
            <person name="Saif S."/>
            <person name="Shea T."/>
            <person name="Sisk P."/>
            <person name="Sykes S."/>
            <person name="Wortman J."/>
            <person name="Nusbaum C."/>
            <person name="Birren B."/>
        </authorList>
    </citation>
    <scope>NUCLEOTIDE SEQUENCE [LARGE SCALE GENOMIC DNA]</scope>
    <source>
        <strain evidence="1 2">DSM 19448</strain>
    </source>
</reference>
<proteinExistence type="predicted"/>